<accession>A0A075AG74</accession>
<evidence type="ECO:0000256" key="1">
    <source>
        <dbReference type="SAM" id="MobiDB-lite"/>
    </source>
</evidence>
<feature type="region of interest" description="Disordered" evidence="1">
    <location>
        <begin position="1"/>
        <end position="30"/>
    </location>
</feature>
<dbReference type="EMBL" id="KL596698">
    <property type="protein sequence ID" value="KER28464.1"/>
    <property type="molecule type" value="Genomic_DNA"/>
</dbReference>
<reference evidence="2 3" key="1">
    <citation type="submission" date="2013-11" db="EMBL/GenBank/DDBJ databases">
        <title>Opisthorchis viverrini - life in the bile duct.</title>
        <authorList>
            <person name="Young N.D."/>
            <person name="Nagarajan N."/>
            <person name="Lin S.J."/>
            <person name="Korhonen P.K."/>
            <person name="Jex A.R."/>
            <person name="Hall R.S."/>
            <person name="Safavi-Hemami H."/>
            <person name="Kaewkong W."/>
            <person name="Bertrand D."/>
            <person name="Gao S."/>
            <person name="Seet Q."/>
            <person name="Wongkham S."/>
            <person name="Teh B.T."/>
            <person name="Wongkham C."/>
            <person name="Intapan P.M."/>
            <person name="Maleewong W."/>
            <person name="Yang X."/>
            <person name="Hu M."/>
            <person name="Wang Z."/>
            <person name="Hofmann A."/>
            <person name="Sternberg P.W."/>
            <person name="Tan P."/>
            <person name="Wang J."/>
            <person name="Gasser R.B."/>
        </authorList>
    </citation>
    <scope>NUCLEOTIDE SEQUENCE [LARGE SCALE GENOMIC DNA]</scope>
</reference>
<dbReference type="KEGG" id="ovi:T265_04693"/>
<gene>
    <name evidence="2" type="ORF">T265_04693</name>
</gene>
<organism evidence="2 3">
    <name type="scientific">Opisthorchis viverrini</name>
    <name type="common">Southeast Asian liver fluke</name>
    <dbReference type="NCBI Taxonomy" id="6198"/>
    <lineage>
        <taxon>Eukaryota</taxon>
        <taxon>Metazoa</taxon>
        <taxon>Spiralia</taxon>
        <taxon>Lophotrochozoa</taxon>
        <taxon>Platyhelminthes</taxon>
        <taxon>Trematoda</taxon>
        <taxon>Digenea</taxon>
        <taxon>Opisthorchiida</taxon>
        <taxon>Opisthorchiata</taxon>
        <taxon>Opisthorchiidae</taxon>
        <taxon>Opisthorchis</taxon>
    </lineage>
</organism>
<keyword evidence="3" id="KW-1185">Reference proteome</keyword>
<dbReference type="GeneID" id="20318875"/>
<dbReference type="OrthoDB" id="10468450at2759"/>
<sequence length="204" mass="23534">MTASTRIPLRSGDTHISSQTRWGSRDLHPGERVAPTAPKRFVIPFILLCQVKGWTPLCFHHSEWGMENSALFGKRSFGIRKTCPNQRSFWCWTHSSMEVPVTQPKTRFLTASLMIHRHHSTRDMILRQRFHQIITIIDSMTSVFNTDASLPYNHDSFESLIVKKRTFTQAIWIGTDNKMTTDIGWQPYLVVSSIRHTVPILKGE</sequence>
<dbReference type="CTD" id="20318875"/>
<name>A0A075AG74_OPIVI</name>
<protein>
    <submittedName>
        <fullName evidence="2">Uncharacterized protein</fullName>
    </submittedName>
</protein>
<proteinExistence type="predicted"/>
<evidence type="ECO:0000313" key="3">
    <source>
        <dbReference type="Proteomes" id="UP000054324"/>
    </source>
</evidence>
<dbReference type="AlphaFoldDB" id="A0A075AG74"/>
<dbReference type="Proteomes" id="UP000054324">
    <property type="component" value="Unassembled WGS sequence"/>
</dbReference>
<dbReference type="RefSeq" id="XP_009167761.1">
    <property type="nucleotide sequence ID" value="XM_009169497.1"/>
</dbReference>
<evidence type="ECO:0000313" key="2">
    <source>
        <dbReference type="EMBL" id="KER28464.1"/>
    </source>
</evidence>